<evidence type="ECO:0000313" key="3">
    <source>
        <dbReference type="EMBL" id="PFQ48700.1"/>
    </source>
</evidence>
<evidence type="ECO:0000313" key="4">
    <source>
        <dbReference type="Proteomes" id="UP000224386"/>
    </source>
</evidence>
<dbReference type="RefSeq" id="WP_098612072.1">
    <property type="nucleotide sequence ID" value="NZ_NUMH01000017.1"/>
</dbReference>
<keyword evidence="1" id="KW-1133">Transmembrane helix</keyword>
<dbReference type="EMBL" id="NVAP01000015">
    <property type="protein sequence ID" value="PFQ48700.1"/>
    <property type="molecule type" value="Genomic_DNA"/>
</dbReference>
<dbReference type="SUPFAM" id="SSF52833">
    <property type="entry name" value="Thioredoxin-like"/>
    <property type="match status" value="1"/>
</dbReference>
<proteinExistence type="predicted"/>
<dbReference type="AlphaFoldDB" id="A0A2B2M2B9"/>
<protein>
    <submittedName>
        <fullName evidence="3">Methylamine utilization protein MauE</fullName>
    </submittedName>
</protein>
<comment type="caution">
    <text evidence="3">The sequence shown here is derived from an EMBL/GenBank/DDBJ whole genome shotgun (WGS) entry which is preliminary data.</text>
</comment>
<name>A0A2B2M2B9_BACCE</name>
<organism evidence="3 4">
    <name type="scientific">Bacillus cereus</name>
    <dbReference type="NCBI Taxonomy" id="1396"/>
    <lineage>
        <taxon>Bacteria</taxon>
        <taxon>Bacillati</taxon>
        <taxon>Bacillota</taxon>
        <taxon>Bacilli</taxon>
        <taxon>Bacillales</taxon>
        <taxon>Bacillaceae</taxon>
        <taxon>Bacillus</taxon>
        <taxon>Bacillus cereus group</taxon>
    </lineage>
</organism>
<dbReference type="PROSITE" id="PS51352">
    <property type="entry name" value="THIOREDOXIN_2"/>
    <property type="match status" value="1"/>
</dbReference>
<sequence>MSEKWYVISNITLWIVVIFQTILILYLGRLVGQFLNRFRIRENKQIEEKSLAVGHRIPVFQKNSLEGKTLVVPSDAYEYTLLLFVSNTCSSCKELFKKMPDVINKYDINYIFVSSEILDSNMMQSSSNAHFIVSADIIEDFFVNTSPYILLIDKSGEIKHIADLSNFGELIMKLDSILKQELVNV</sequence>
<gene>
    <name evidence="3" type="ORF">COK05_07475</name>
</gene>
<keyword evidence="1" id="KW-0472">Membrane</keyword>
<reference evidence="3 4" key="1">
    <citation type="submission" date="2017-09" db="EMBL/GenBank/DDBJ databases">
        <title>Large-scale bioinformatics analysis of Bacillus genomes uncovers conserved roles of natural products in bacterial physiology.</title>
        <authorList>
            <consortium name="Agbiome Team Llc"/>
            <person name="Bleich R.M."/>
            <person name="Grubbs K.J."/>
            <person name="Santa Maria K.C."/>
            <person name="Allen S.E."/>
            <person name="Farag S."/>
            <person name="Shank E.A."/>
            <person name="Bowers A."/>
        </authorList>
    </citation>
    <scope>NUCLEOTIDE SEQUENCE [LARGE SCALE GENOMIC DNA]</scope>
    <source>
        <strain evidence="3 4">AFS070861</strain>
    </source>
</reference>
<dbReference type="Proteomes" id="UP000224386">
    <property type="component" value="Unassembled WGS sequence"/>
</dbReference>
<evidence type="ECO:0000256" key="1">
    <source>
        <dbReference type="SAM" id="Phobius"/>
    </source>
</evidence>
<dbReference type="InterPro" id="IPR036249">
    <property type="entry name" value="Thioredoxin-like_sf"/>
</dbReference>
<feature type="transmembrane region" description="Helical" evidence="1">
    <location>
        <begin position="6"/>
        <end position="27"/>
    </location>
</feature>
<feature type="domain" description="Thioredoxin" evidence="2">
    <location>
        <begin position="51"/>
        <end position="179"/>
    </location>
</feature>
<keyword evidence="1" id="KW-0812">Transmembrane</keyword>
<dbReference type="InterPro" id="IPR013766">
    <property type="entry name" value="Thioredoxin_domain"/>
</dbReference>
<evidence type="ECO:0000259" key="2">
    <source>
        <dbReference type="PROSITE" id="PS51352"/>
    </source>
</evidence>
<dbReference type="Gene3D" id="3.40.30.10">
    <property type="entry name" value="Glutaredoxin"/>
    <property type="match status" value="1"/>
</dbReference>
<accession>A0A2B2M2B9</accession>